<organism evidence="11 12">
    <name type="scientific">Cupriavidus gilardii</name>
    <dbReference type="NCBI Taxonomy" id="82541"/>
    <lineage>
        <taxon>Bacteria</taxon>
        <taxon>Pseudomonadati</taxon>
        <taxon>Pseudomonadota</taxon>
        <taxon>Betaproteobacteria</taxon>
        <taxon>Burkholderiales</taxon>
        <taxon>Burkholderiaceae</taxon>
        <taxon>Cupriavidus</taxon>
    </lineage>
</organism>
<dbReference type="Pfam" id="PF00999">
    <property type="entry name" value="Na_H_Exchanger"/>
    <property type="match status" value="1"/>
</dbReference>
<gene>
    <name evidence="11" type="ORF">NDR89_01410</name>
</gene>
<evidence type="ECO:0000256" key="3">
    <source>
        <dbReference type="ARBA" id="ARBA00022449"/>
    </source>
</evidence>
<sequence>MFAIWALVIGGLMVTMGLIGSIVKRMPIAPSALYLLFGVALGPVGAGLILLDLDDPDHVAALEIVTEIAVLISLFGVGLRLRVRMSYRIWRLPVQLASVAMLLTIAGVCAVAVGWLGLPLGVAVLAGAILAPTDPVLASDVQMADTEDRDIVRFSLTGEGGLNDGTAFPFVMLGLGLLGHHELGPGLTRWVAVDLIWATVGGLAIGAALGLLASKTILALRMRFHEAVGLESFFTLGLIGVSYGAALLASTYGFLAVFAAGVAMRQVERDENPNTPPDEVLGTLPVKGLEQVATHEHKAAAYLTQTVSEFSLDVERLAELCVTLLIGAMLTRATFSVPALGCALLLILLIRPLSVYLSTAGMGLRPAQRRLTAWFGIRGIGSLYYLAYSLAHAPDMVQADLLLQITLCTVVVSIVLHGSTATPLMAMYQRVRR</sequence>
<evidence type="ECO:0000256" key="6">
    <source>
        <dbReference type="ARBA" id="ARBA00022989"/>
    </source>
</evidence>
<feature type="transmembrane region" description="Helical" evidence="9">
    <location>
        <begin position="6"/>
        <end position="23"/>
    </location>
</feature>
<evidence type="ECO:0000256" key="1">
    <source>
        <dbReference type="ARBA" id="ARBA00004651"/>
    </source>
</evidence>
<feature type="transmembrane region" description="Helical" evidence="9">
    <location>
        <begin position="59"/>
        <end position="79"/>
    </location>
</feature>
<evidence type="ECO:0000256" key="9">
    <source>
        <dbReference type="SAM" id="Phobius"/>
    </source>
</evidence>
<dbReference type="Gene3D" id="1.20.1530.20">
    <property type="match status" value="1"/>
</dbReference>
<keyword evidence="5 9" id="KW-0812">Transmembrane</keyword>
<keyword evidence="7" id="KW-0406">Ion transport</keyword>
<dbReference type="InterPro" id="IPR006153">
    <property type="entry name" value="Cation/H_exchanger_TM"/>
</dbReference>
<dbReference type="RefSeq" id="WP_252251988.1">
    <property type="nucleotide sequence ID" value="NZ_CP098735.1"/>
</dbReference>
<feature type="transmembrane region" description="Helical" evidence="9">
    <location>
        <begin position="32"/>
        <end position="53"/>
    </location>
</feature>
<protein>
    <submittedName>
        <fullName evidence="11">Cation:proton antiporter</fullName>
    </submittedName>
</protein>
<feature type="transmembrane region" description="Helical" evidence="9">
    <location>
        <begin position="100"/>
        <end position="131"/>
    </location>
</feature>
<dbReference type="PANTHER" id="PTHR32507">
    <property type="entry name" value="NA(+)/H(+) ANTIPORTER 1"/>
    <property type="match status" value="1"/>
</dbReference>
<feature type="domain" description="Cation/H+ exchanger transmembrane" evidence="10">
    <location>
        <begin position="16"/>
        <end position="425"/>
    </location>
</feature>
<feature type="transmembrane region" description="Helical" evidence="9">
    <location>
        <begin position="324"/>
        <end position="350"/>
    </location>
</feature>
<evidence type="ECO:0000313" key="11">
    <source>
        <dbReference type="EMBL" id="USE77738.1"/>
    </source>
</evidence>
<evidence type="ECO:0000259" key="10">
    <source>
        <dbReference type="Pfam" id="PF00999"/>
    </source>
</evidence>
<proteinExistence type="predicted"/>
<feature type="transmembrane region" description="Helical" evidence="9">
    <location>
        <begin position="195"/>
        <end position="213"/>
    </location>
</feature>
<keyword evidence="6 9" id="KW-1133">Transmembrane helix</keyword>
<comment type="subcellular location">
    <subcellularLocation>
        <location evidence="1">Cell membrane</location>
        <topology evidence="1">Multi-pass membrane protein</topology>
    </subcellularLocation>
</comment>
<dbReference type="EMBL" id="CP098735">
    <property type="protein sequence ID" value="USE77738.1"/>
    <property type="molecule type" value="Genomic_DNA"/>
</dbReference>
<feature type="transmembrane region" description="Helical" evidence="9">
    <location>
        <begin position="403"/>
        <end position="428"/>
    </location>
</feature>
<evidence type="ECO:0000256" key="8">
    <source>
        <dbReference type="ARBA" id="ARBA00023136"/>
    </source>
</evidence>
<evidence type="ECO:0000256" key="2">
    <source>
        <dbReference type="ARBA" id="ARBA00022448"/>
    </source>
</evidence>
<evidence type="ECO:0000256" key="7">
    <source>
        <dbReference type="ARBA" id="ARBA00023065"/>
    </source>
</evidence>
<evidence type="ECO:0000256" key="5">
    <source>
        <dbReference type="ARBA" id="ARBA00022692"/>
    </source>
</evidence>
<keyword evidence="3" id="KW-0050">Antiport</keyword>
<name>A0ABY4VQY7_9BURK</name>
<feature type="transmembrane region" description="Helical" evidence="9">
    <location>
        <begin position="371"/>
        <end position="391"/>
    </location>
</feature>
<evidence type="ECO:0000256" key="4">
    <source>
        <dbReference type="ARBA" id="ARBA00022475"/>
    </source>
</evidence>
<keyword evidence="8 9" id="KW-0472">Membrane</keyword>
<dbReference type="InterPro" id="IPR038770">
    <property type="entry name" value="Na+/solute_symporter_sf"/>
</dbReference>
<dbReference type="Proteomes" id="UP001056648">
    <property type="component" value="Chromosome 1"/>
</dbReference>
<accession>A0ABY4VQY7</accession>
<keyword evidence="4" id="KW-1003">Cell membrane</keyword>
<feature type="transmembrane region" description="Helical" evidence="9">
    <location>
        <begin position="233"/>
        <end position="264"/>
    </location>
</feature>
<keyword evidence="12" id="KW-1185">Reference proteome</keyword>
<evidence type="ECO:0000313" key="12">
    <source>
        <dbReference type="Proteomes" id="UP001056648"/>
    </source>
</evidence>
<keyword evidence="2" id="KW-0813">Transport</keyword>
<reference evidence="11" key="1">
    <citation type="submission" date="2022-06" db="EMBL/GenBank/DDBJ databases">
        <title>Complete genome sequence and characterization of Cupriavidus gilardii QJ1 isolated from contaminating cells.</title>
        <authorList>
            <person name="Qi J."/>
        </authorList>
    </citation>
    <scope>NUCLEOTIDE SEQUENCE</scope>
    <source>
        <strain evidence="11">QJ1</strain>
    </source>
</reference>
<dbReference type="PANTHER" id="PTHR32507:SF8">
    <property type="entry name" value="CNH1P"/>
    <property type="match status" value="1"/>
</dbReference>